<gene>
    <name evidence="1" type="ORF">GCM10009096_33930</name>
</gene>
<reference evidence="2" key="1">
    <citation type="journal article" date="2019" name="Int. J. Syst. Evol. Microbiol.">
        <title>The Global Catalogue of Microorganisms (GCM) 10K type strain sequencing project: providing services to taxonomists for standard genome sequencing and annotation.</title>
        <authorList>
            <consortium name="The Broad Institute Genomics Platform"/>
            <consortium name="The Broad Institute Genome Sequencing Center for Infectious Disease"/>
            <person name="Wu L."/>
            <person name="Ma J."/>
        </authorList>
    </citation>
    <scope>NUCLEOTIDE SEQUENCE [LARGE SCALE GENOMIC DNA]</scope>
    <source>
        <strain evidence="2">JCM 14162</strain>
    </source>
</reference>
<comment type="caution">
    <text evidence="1">The sequence shown here is derived from an EMBL/GenBank/DDBJ whole genome shotgun (WGS) entry which is preliminary data.</text>
</comment>
<dbReference type="EMBL" id="BAAAEM010000003">
    <property type="protein sequence ID" value="GAA0488168.1"/>
    <property type="molecule type" value="Genomic_DNA"/>
</dbReference>
<accession>A0ABP3KVY0</accession>
<name>A0ABP3KVY0_9SPHN</name>
<dbReference type="RefSeq" id="WP_229955899.1">
    <property type="nucleotide sequence ID" value="NZ_BAAAEM010000003.1"/>
</dbReference>
<evidence type="ECO:0000313" key="1">
    <source>
        <dbReference type="EMBL" id="GAA0488168.1"/>
    </source>
</evidence>
<evidence type="ECO:0008006" key="3">
    <source>
        <dbReference type="Google" id="ProtNLM"/>
    </source>
</evidence>
<proteinExistence type="predicted"/>
<organism evidence="1 2">
    <name type="scientific">Parasphingorhabdus litoris</name>
    <dbReference type="NCBI Taxonomy" id="394733"/>
    <lineage>
        <taxon>Bacteria</taxon>
        <taxon>Pseudomonadati</taxon>
        <taxon>Pseudomonadota</taxon>
        <taxon>Alphaproteobacteria</taxon>
        <taxon>Sphingomonadales</taxon>
        <taxon>Sphingomonadaceae</taxon>
        <taxon>Parasphingorhabdus</taxon>
    </lineage>
</organism>
<sequence>MSNKKTHNIIARLKKGYYWSQALFYFQEKNYKKSISYFNKYALYKEVLPVAEKAFEATILIGNNESEQAQKKFESLLNGLTVDSDQEMYVKNYSELYLSLITKDDCHMIYFRKLQEIPVSKDISQILPLPKEEALIF</sequence>
<keyword evidence="2" id="KW-1185">Reference proteome</keyword>
<dbReference type="Proteomes" id="UP001500713">
    <property type="component" value="Unassembled WGS sequence"/>
</dbReference>
<protein>
    <recommendedName>
        <fullName evidence="3">Tetratricopeptide repeat protein</fullName>
    </recommendedName>
</protein>
<evidence type="ECO:0000313" key="2">
    <source>
        <dbReference type="Proteomes" id="UP001500713"/>
    </source>
</evidence>